<keyword evidence="2" id="KW-1185">Reference proteome</keyword>
<proteinExistence type="predicted"/>
<evidence type="ECO:0000313" key="2">
    <source>
        <dbReference type="Proteomes" id="UP000217784"/>
    </source>
</evidence>
<dbReference type="Pfam" id="PF22752">
    <property type="entry name" value="DUF488-N3i"/>
    <property type="match status" value="1"/>
</dbReference>
<name>A0A2A2H9R9_METBR</name>
<protein>
    <recommendedName>
        <fullName evidence="3">MarR family transcriptional regulator</fullName>
    </recommendedName>
</protein>
<dbReference type="PANTHER" id="PTHR36849:SF1">
    <property type="entry name" value="CYTOPLASMIC PROTEIN"/>
    <property type="match status" value="1"/>
</dbReference>
<comment type="caution">
    <text evidence="1">The sequence shown here is derived from an EMBL/GenBank/DDBJ whole genome shotgun (WGS) entry which is preliminary data.</text>
</comment>
<accession>A0A2A2H9R9</accession>
<dbReference type="Proteomes" id="UP000217784">
    <property type="component" value="Unassembled WGS sequence"/>
</dbReference>
<organism evidence="1 2">
    <name type="scientific">Methanobacterium bryantii</name>
    <dbReference type="NCBI Taxonomy" id="2161"/>
    <lineage>
        <taxon>Archaea</taxon>
        <taxon>Methanobacteriati</taxon>
        <taxon>Methanobacteriota</taxon>
        <taxon>Methanomada group</taxon>
        <taxon>Methanobacteria</taxon>
        <taxon>Methanobacteriales</taxon>
        <taxon>Methanobacteriaceae</taxon>
        <taxon>Methanobacterium</taxon>
    </lineage>
</organism>
<dbReference type="RefSeq" id="WP_069583581.1">
    <property type="nucleotide sequence ID" value="NZ_LMVM01000001.1"/>
</dbReference>
<evidence type="ECO:0008006" key="3">
    <source>
        <dbReference type="Google" id="ProtNLM"/>
    </source>
</evidence>
<dbReference type="EMBL" id="LMVM01000001">
    <property type="protein sequence ID" value="PAV06137.1"/>
    <property type="molecule type" value="Genomic_DNA"/>
</dbReference>
<dbReference type="OrthoDB" id="70314at2157"/>
<dbReference type="AlphaFoldDB" id="A0A2A2H9R9"/>
<reference evidence="1 2" key="1">
    <citation type="journal article" date="2017" name="BMC Genomics">
        <title>Genomic analysis of methanogenic archaea reveals a shift towards energy conservation.</title>
        <authorList>
            <person name="Gilmore S.P."/>
            <person name="Henske J.K."/>
            <person name="Sexton J.A."/>
            <person name="Solomon K.V."/>
            <person name="Seppala S."/>
            <person name="Yoo J.I."/>
            <person name="Huyett L.M."/>
            <person name="Pressman A."/>
            <person name="Cogan J.Z."/>
            <person name="Kivenson V."/>
            <person name="Peng X."/>
            <person name="Tan Y."/>
            <person name="Valentine D.L."/>
            <person name="O'Malley M.A."/>
        </authorList>
    </citation>
    <scope>NUCLEOTIDE SEQUENCE [LARGE SCALE GENOMIC DNA]</scope>
    <source>
        <strain evidence="1 2">M.o.H.</strain>
    </source>
</reference>
<dbReference type="InterPro" id="IPR052552">
    <property type="entry name" value="YeaO-like"/>
</dbReference>
<gene>
    <name evidence="1" type="ORF">ASJ80_14995</name>
</gene>
<evidence type="ECO:0000313" key="1">
    <source>
        <dbReference type="EMBL" id="PAV06137.1"/>
    </source>
</evidence>
<sequence length="128" mass="14991">MFKIKSIYEPADDEDGFRILVDNRWPEELSKEDTKVNLWLKEIAPSKNTDKWVTEDSVDFEGFKEEYRMELQKKKTLISIIRNFEKENGTVTLLYFEHDPECNCAAVLKDKLNGYRTISRSVGRLHGG</sequence>
<dbReference type="PANTHER" id="PTHR36849">
    <property type="entry name" value="CYTOPLASMIC PROTEIN-RELATED"/>
    <property type="match status" value="1"/>
</dbReference>